<dbReference type="FunFam" id="3.40.50.720:FF:000084">
    <property type="entry name" value="Short-chain dehydrogenase reductase"/>
    <property type="match status" value="1"/>
</dbReference>
<keyword evidence="2" id="KW-0560">Oxidoreductase</keyword>
<dbReference type="Proteomes" id="UP000217065">
    <property type="component" value="Unassembled WGS sequence"/>
</dbReference>
<dbReference type="GO" id="GO:0008206">
    <property type="term" value="P:bile acid metabolic process"/>
    <property type="evidence" value="ECO:0007669"/>
    <property type="project" value="UniProtKB-ARBA"/>
</dbReference>
<name>A0A264VZJ9_9BACL</name>
<gene>
    <name evidence="3" type="ORF">CF394_14880</name>
</gene>
<evidence type="ECO:0000256" key="2">
    <source>
        <dbReference type="ARBA" id="ARBA00023002"/>
    </source>
</evidence>
<dbReference type="OrthoDB" id="9803333at2"/>
<dbReference type="AlphaFoldDB" id="A0A264VZJ9"/>
<dbReference type="InterPro" id="IPR002347">
    <property type="entry name" value="SDR_fam"/>
</dbReference>
<evidence type="ECO:0000256" key="1">
    <source>
        <dbReference type="ARBA" id="ARBA00006484"/>
    </source>
</evidence>
<dbReference type="EMBL" id="NOKQ01000348">
    <property type="protein sequence ID" value="OZS76758.1"/>
    <property type="molecule type" value="Genomic_DNA"/>
</dbReference>
<dbReference type="PANTHER" id="PTHR42760:SF133">
    <property type="entry name" value="3-OXOACYL-[ACYL-CARRIER-PROTEIN] REDUCTASE"/>
    <property type="match status" value="1"/>
</dbReference>
<dbReference type="RefSeq" id="WP_094944688.1">
    <property type="nucleotide sequence ID" value="NZ_NOKQ01000348.1"/>
</dbReference>
<evidence type="ECO:0000313" key="4">
    <source>
        <dbReference type="Proteomes" id="UP000217065"/>
    </source>
</evidence>
<reference evidence="3 4" key="1">
    <citation type="submission" date="2017-07" db="EMBL/GenBank/DDBJ databases">
        <title>Tetzosporium hominis gen.nov. sp.nov.</title>
        <authorList>
            <person name="Tetz G."/>
            <person name="Tetz V."/>
        </authorList>
    </citation>
    <scope>NUCLEOTIDE SEQUENCE [LARGE SCALE GENOMIC DNA]</scope>
    <source>
        <strain evidence="3 4">VT-49</strain>
    </source>
</reference>
<dbReference type="GO" id="GO:0016616">
    <property type="term" value="F:oxidoreductase activity, acting on the CH-OH group of donors, NAD or NADP as acceptor"/>
    <property type="evidence" value="ECO:0007669"/>
    <property type="project" value="TreeGrafter"/>
</dbReference>
<proteinExistence type="inferred from homology"/>
<dbReference type="InterPro" id="IPR020904">
    <property type="entry name" value="Sc_DH/Rdtase_CS"/>
</dbReference>
<dbReference type="PRINTS" id="PR00080">
    <property type="entry name" value="SDRFAMILY"/>
</dbReference>
<organism evidence="3 4">
    <name type="scientific">Tetzosporium hominis</name>
    <dbReference type="NCBI Taxonomy" id="2020506"/>
    <lineage>
        <taxon>Bacteria</taxon>
        <taxon>Bacillati</taxon>
        <taxon>Bacillota</taxon>
        <taxon>Bacilli</taxon>
        <taxon>Bacillales</taxon>
        <taxon>Caryophanaceae</taxon>
        <taxon>Tetzosporium</taxon>
    </lineage>
</organism>
<dbReference type="PANTHER" id="PTHR42760">
    <property type="entry name" value="SHORT-CHAIN DEHYDROGENASES/REDUCTASES FAMILY MEMBER"/>
    <property type="match status" value="1"/>
</dbReference>
<protein>
    <submittedName>
        <fullName evidence="3">Short-chain dehydrogenase</fullName>
    </submittedName>
</protein>
<comment type="caution">
    <text evidence="3">The sequence shown here is derived from an EMBL/GenBank/DDBJ whole genome shotgun (WGS) entry which is preliminary data.</text>
</comment>
<keyword evidence="4" id="KW-1185">Reference proteome</keyword>
<sequence>MRFSDHVVVVNGGTSGIGAEVVKQFTREGATVYFTGRSEEKAAHVTSNNAHFVPVENQNPEEIESFFKHVMEEEGKIDVLFNNAGVLSVATGPLSRVKLDKWHELIAVNQTAIFLYMQQALQVMSKQKSGVIINNAAILGGAKINPMLPAYSGTKAAVIAMTKSAALRHAGEGIRINSISPGPTETDLAIKAYGSQRAFDENSSHHPRGHYAKPEEIAPAVLFLASKDASYINGTDLVIDGGYSLK</sequence>
<dbReference type="CDD" id="cd05233">
    <property type="entry name" value="SDR_c"/>
    <property type="match status" value="1"/>
</dbReference>
<evidence type="ECO:0000313" key="3">
    <source>
        <dbReference type="EMBL" id="OZS76758.1"/>
    </source>
</evidence>
<dbReference type="PROSITE" id="PS00061">
    <property type="entry name" value="ADH_SHORT"/>
    <property type="match status" value="1"/>
</dbReference>
<dbReference type="SUPFAM" id="SSF51735">
    <property type="entry name" value="NAD(P)-binding Rossmann-fold domains"/>
    <property type="match status" value="1"/>
</dbReference>
<dbReference type="InterPro" id="IPR036291">
    <property type="entry name" value="NAD(P)-bd_dom_sf"/>
</dbReference>
<dbReference type="Gene3D" id="3.40.50.720">
    <property type="entry name" value="NAD(P)-binding Rossmann-like Domain"/>
    <property type="match status" value="1"/>
</dbReference>
<comment type="similarity">
    <text evidence="1">Belongs to the short-chain dehydrogenases/reductases (SDR) family.</text>
</comment>
<dbReference type="Pfam" id="PF13561">
    <property type="entry name" value="adh_short_C2"/>
    <property type="match status" value="1"/>
</dbReference>
<accession>A0A264VZJ9</accession>
<dbReference type="PRINTS" id="PR00081">
    <property type="entry name" value="GDHRDH"/>
</dbReference>